<feature type="compositionally biased region" description="Basic residues" evidence="1">
    <location>
        <begin position="602"/>
        <end position="612"/>
    </location>
</feature>
<feature type="compositionally biased region" description="Polar residues" evidence="1">
    <location>
        <begin position="1832"/>
        <end position="1850"/>
    </location>
</feature>
<feature type="compositionally biased region" description="Polar residues" evidence="1">
    <location>
        <begin position="139"/>
        <end position="150"/>
    </location>
</feature>
<feature type="region of interest" description="Disordered" evidence="1">
    <location>
        <begin position="577"/>
        <end position="638"/>
    </location>
</feature>
<feature type="compositionally biased region" description="Basic and acidic residues" evidence="1">
    <location>
        <begin position="261"/>
        <end position="278"/>
    </location>
</feature>
<feature type="compositionally biased region" description="Low complexity" evidence="1">
    <location>
        <begin position="428"/>
        <end position="439"/>
    </location>
</feature>
<evidence type="ECO:0000256" key="1">
    <source>
        <dbReference type="SAM" id="MobiDB-lite"/>
    </source>
</evidence>
<feature type="compositionally biased region" description="Polar residues" evidence="1">
    <location>
        <begin position="2169"/>
        <end position="2184"/>
    </location>
</feature>
<feature type="compositionally biased region" description="Polar residues" evidence="1">
    <location>
        <begin position="165"/>
        <end position="175"/>
    </location>
</feature>
<protein>
    <submittedName>
        <fullName evidence="2">Uncharacterized protein</fullName>
    </submittedName>
</protein>
<proteinExistence type="predicted"/>
<sequence>MYNFNAMCCCSHRCCQYCCHHQLVTDASNGCICQNCPKHMSQESIKVIHNITALQAYKKDDAKSSVTSRMGYSGVCKRNEYPLRCLTVATSNRIDDRSYNGEMTASINGSGLLTPVGSVVESIKSKASTSSKSAPGPAQVSSGHASVSNKSSRKSAKMTEPRESMNGSTRGSVSSKLREYQGDSKTETSSRLISPMGSTTASIKLKASEMSSPPQKVPENSAVRASGSAKSHAYSSNMIFSRRSMDGSPEKKISVSSKSQGEYRRSSQTEAVSREGDKFLTPTGSISGSTKSKASASSKLRGELVQDSSDEASESRKLSTDNSKTSLPLESIDGSPISQASASLKLSRKFSKTEDTSRDGSKLLTPIDVATESTKSRVSAKFNSPREANQARSARSLRSTASSKNGADQTSRKQLDDFKMGSPSPTVLSARLSMSSASSKTGARLQMADQTNRQQQDDLRLGSPVRPSPSSPNEFSPRLSRLTASSKKGAKLQMVDQAKRDDLNMRSPVRLSPSSINELSPRLEHSRKSKLMKAATTVKKKIGAMAKALTITQKCPPSCAVDLNYLKKLIAPLERKENKQKPAKVTPKMEPIKNEKVLEKTKPKKKSKKLGKPKSPTPEAQTPALPEPKLEPIPEPKLEQSHSNEIWFDLNVPIRVNLPGTICFGNIWDLLSNTSMNTMNKGFSIMDNKTEALPDPNNNALVKESHNLAVARTPSSLAEPPCKLCITMRPMGCCPPMLARVPVAVPSPAEPVQPQSHHLITTQSQVVQPQCPAESTQPRAVEKIAKKRKVVKRKRVPSQPNMREMCSQTQTMPNNTFSQYSCGNPISQYSICSNNLSGNRPPPNSALTLASQRTGCNIDALTASRENEMNDAFNRRQLYRNRSQFKDKASTPLPPCSKDTIRYRAPAESEMSLQRQVTKPTTSKTLSWNTNAHRSVERDTFYFDDAPISESYLENRRFPNFNNMSQLSSQLLERKQNTCNYRDFQDLEAESKANAFKNMRSKCVGSAMAHGLPPLRNFLPSVQGCNNSMETMETNEQSMQNSMYDYSTFDGTQMESGQSEFVCDCKSCRRAYQDSTSNQTMAASLYSQPPKTFSDKSTYVRSCMQKDVAPSCVHQKRGNANRSLAELKSMNSSSKDIESQSVYMETHVLQDLLASIQVPALDDKQSLAAMPQNACNRSQCDSNMRMDRVDAQKTTATDDISIKCSKTGREKCAQPSTHAKSMNSMQPAASANKLSEESRKPLVELAHSNITNCRSRPSITQNILELVMESNKSRFSATNVSKTIPPVIGSDMSTYSVQIRKCSSPQIQKLASEKSLNRSINNAQDSICDQVEVSQCTKSTCAKYLLKKESNTDSRKSSYACGPIGDKLRRKNLKLCLLKQDDNKFLPTLEEYKVTAYTRVSKKYSFQKGGRDYGDSDCNGHLKLHSLNEANIANIMEELKKYCHRVPIKSRGKPKLPIVLVPFRQKGNRFGTMITICQPDEWRELEVSWPAIPGKRLVCNRSVCSCCRQRTGNSKPGEASVDVPKRSKKKNLVAGTKLHRTRAEPKAFLREFSNRSQSPKTETHREPNRTEYKKSTRSNRVPHPKREVRATQVAETSHKATGTSTRSSSYKRGSSRTYERQTNRPQNKNNPEYIEAPKRGDARPVAKQTCRSQNNRSEPVVRCICCRCNSKTREVLKCYRAPLRGHPLTDRQVHRSHNNRSQSKKKVASHPTKGDIQAFPEVRSTSNRSKASERDYSRTDEAQAQNKEVEPDVLVDLKAAQQTRSNSNRSKASQRGSRTDEGQAQNRELELEAAVELKAARQTRSNTNRSKASERGSRTDEGELQNNEEEPNVSTELKATQQTRSNSNRSKASERGSRTGEGQAQNRELELEAAVELKAARQTRSHSSLSEASERDYYRPDEGQAQNREVEAEALADLKAARHTRSYSNRFEASERDYYRTDEDQAQNREVEPEVSVELKSARNIYNRFEASDSDYSGKDEGHAQTSDVESEFLVEMQPARKISSINITNRYVTPMVGNSRTNESESSRSQKYRPVAINYIHTEDSSEVPSRPEFKPNISSNVARQPYRLRSAVESPEMESSISSNVCYCTRKKCPSKCLMYAEYNNRRVSEVEHKEVIVLMDVRPLRSSSLSTTRNEIVSPPLRHRAVVSENRGQILYDLSRGYDGQPSANSTSFNYSNRSAEQQQQQQFQWDRQQLYLNELGQYPPQQIQPLPNQQSFNQANGHAILLQDLHPTQQYEALQQQPQMETQTINYATMPPPATAGTMMMPQQNSRAPSQFQPDSNRYQYQRNARALPNDVVYQRILAKYGILRMPGDCISSNAQGCALNCPCPCTGQQEGQQQQQQQQRLRRVL</sequence>
<keyword evidence="3" id="KW-1185">Reference proteome</keyword>
<feature type="compositionally biased region" description="Low complexity" evidence="1">
    <location>
        <begin position="283"/>
        <end position="298"/>
    </location>
</feature>
<feature type="compositionally biased region" description="Basic and acidic residues" evidence="1">
    <location>
        <begin position="1561"/>
        <end position="1574"/>
    </location>
</feature>
<feature type="region of interest" description="Disordered" evidence="1">
    <location>
        <begin position="1936"/>
        <end position="1956"/>
    </location>
</feature>
<feature type="compositionally biased region" description="Basic and acidic residues" evidence="1">
    <location>
        <begin position="1730"/>
        <end position="1741"/>
    </location>
</feature>
<feature type="region of interest" description="Disordered" evidence="1">
    <location>
        <begin position="1798"/>
        <end position="1906"/>
    </location>
</feature>
<accession>A0A0Q9WKF7</accession>
<feature type="region of interest" description="Disordered" evidence="1">
    <location>
        <begin position="1209"/>
        <end position="1236"/>
    </location>
</feature>
<feature type="compositionally biased region" description="Polar residues" evidence="1">
    <location>
        <begin position="1760"/>
        <end position="1786"/>
    </location>
</feature>
<feature type="region of interest" description="Disordered" evidence="1">
    <location>
        <begin position="1508"/>
        <end position="1653"/>
    </location>
</feature>
<feature type="compositionally biased region" description="Basic and acidic residues" evidence="1">
    <location>
        <begin position="243"/>
        <end position="253"/>
    </location>
</feature>
<feature type="compositionally biased region" description="Basic and acidic residues" evidence="1">
    <location>
        <begin position="176"/>
        <end position="188"/>
    </location>
</feature>
<feature type="compositionally biased region" description="Acidic residues" evidence="1">
    <location>
        <begin position="1822"/>
        <end position="1831"/>
    </location>
</feature>
<feature type="compositionally biased region" description="Low complexity" evidence="1">
    <location>
        <begin position="391"/>
        <end position="403"/>
    </location>
</feature>
<feature type="compositionally biased region" description="Low complexity" evidence="1">
    <location>
        <begin position="1601"/>
        <end position="1616"/>
    </location>
</feature>
<feature type="compositionally biased region" description="Basic and acidic residues" evidence="1">
    <location>
        <begin position="628"/>
        <end position="638"/>
    </location>
</feature>
<organism evidence="2 3">
    <name type="scientific">Drosophila virilis</name>
    <name type="common">Fruit fly</name>
    <dbReference type="NCBI Taxonomy" id="7244"/>
    <lineage>
        <taxon>Eukaryota</taxon>
        <taxon>Metazoa</taxon>
        <taxon>Ecdysozoa</taxon>
        <taxon>Arthropoda</taxon>
        <taxon>Hexapoda</taxon>
        <taxon>Insecta</taxon>
        <taxon>Pterygota</taxon>
        <taxon>Neoptera</taxon>
        <taxon>Endopterygota</taxon>
        <taxon>Diptera</taxon>
        <taxon>Brachycera</taxon>
        <taxon>Muscomorpha</taxon>
        <taxon>Ephydroidea</taxon>
        <taxon>Drosophilidae</taxon>
        <taxon>Drosophila</taxon>
    </lineage>
</organism>
<gene>
    <name evidence="2" type="primary">Dvir\GJ13986</name>
    <name evidence="2" type="ORF">Dvir_GJ13986</name>
</gene>
<feature type="compositionally biased region" description="Basic and acidic residues" evidence="1">
    <location>
        <begin position="1936"/>
        <end position="1952"/>
    </location>
</feature>
<feature type="compositionally biased region" description="Basic and acidic residues" evidence="1">
    <location>
        <begin position="410"/>
        <end position="419"/>
    </location>
</feature>
<reference evidence="2 3" key="1">
    <citation type="journal article" date="2007" name="Nature">
        <title>Evolution of genes and genomes on the Drosophila phylogeny.</title>
        <authorList>
            <consortium name="Drosophila 12 Genomes Consortium"/>
            <person name="Clark A.G."/>
            <person name="Eisen M.B."/>
            <person name="Smith D.R."/>
            <person name="Bergman C.M."/>
            <person name="Oliver B."/>
            <person name="Markow T.A."/>
            <person name="Kaufman T.C."/>
            <person name="Kellis M."/>
            <person name="Gelbart W."/>
            <person name="Iyer V.N."/>
            <person name="Pollard D.A."/>
            <person name="Sackton T.B."/>
            <person name="Larracuente A.M."/>
            <person name="Singh N.D."/>
            <person name="Abad J.P."/>
            <person name="Abt D.N."/>
            <person name="Adryan B."/>
            <person name="Aguade M."/>
            <person name="Akashi H."/>
            <person name="Anderson W.W."/>
            <person name="Aquadro C.F."/>
            <person name="Ardell D.H."/>
            <person name="Arguello R."/>
            <person name="Artieri C.G."/>
            <person name="Barbash D.A."/>
            <person name="Barker D."/>
            <person name="Barsanti P."/>
            <person name="Batterham P."/>
            <person name="Batzoglou S."/>
            <person name="Begun D."/>
            <person name="Bhutkar A."/>
            <person name="Blanco E."/>
            <person name="Bosak S.A."/>
            <person name="Bradley R.K."/>
            <person name="Brand A.D."/>
            <person name="Brent M.R."/>
            <person name="Brooks A.N."/>
            <person name="Brown R.H."/>
            <person name="Butlin R.K."/>
            <person name="Caggese C."/>
            <person name="Calvi B.R."/>
            <person name="Bernardo de Carvalho A."/>
            <person name="Caspi A."/>
            <person name="Castrezana S."/>
            <person name="Celniker S.E."/>
            <person name="Chang J.L."/>
            <person name="Chapple C."/>
            <person name="Chatterji S."/>
            <person name="Chinwalla A."/>
            <person name="Civetta A."/>
            <person name="Clifton S.W."/>
            <person name="Comeron J.M."/>
            <person name="Costello J.C."/>
            <person name="Coyne J.A."/>
            <person name="Daub J."/>
            <person name="David R.G."/>
            <person name="Delcher A.L."/>
            <person name="Delehaunty K."/>
            <person name="Do C.B."/>
            <person name="Ebling H."/>
            <person name="Edwards K."/>
            <person name="Eickbush T."/>
            <person name="Evans J.D."/>
            <person name="Filipski A."/>
            <person name="Findeiss S."/>
            <person name="Freyhult E."/>
            <person name="Fulton L."/>
            <person name="Fulton R."/>
            <person name="Garcia A.C."/>
            <person name="Gardiner A."/>
            <person name="Garfield D.A."/>
            <person name="Garvin B.E."/>
            <person name="Gibson G."/>
            <person name="Gilbert D."/>
            <person name="Gnerre S."/>
            <person name="Godfrey J."/>
            <person name="Good R."/>
            <person name="Gotea V."/>
            <person name="Gravely B."/>
            <person name="Greenberg A.J."/>
            <person name="Griffiths-Jones S."/>
            <person name="Gross S."/>
            <person name="Guigo R."/>
            <person name="Gustafson E.A."/>
            <person name="Haerty W."/>
            <person name="Hahn M.W."/>
            <person name="Halligan D.L."/>
            <person name="Halpern A.L."/>
            <person name="Halter G.M."/>
            <person name="Han M.V."/>
            <person name="Heger A."/>
            <person name="Hillier L."/>
            <person name="Hinrichs A.S."/>
            <person name="Holmes I."/>
            <person name="Hoskins R.A."/>
            <person name="Hubisz M.J."/>
            <person name="Hultmark D."/>
            <person name="Huntley M.A."/>
            <person name="Jaffe D.B."/>
            <person name="Jagadeeshan S."/>
            <person name="Jeck W.R."/>
            <person name="Johnson J."/>
            <person name="Jones C.D."/>
            <person name="Jordan W.C."/>
            <person name="Karpen G.H."/>
            <person name="Kataoka E."/>
            <person name="Keightley P.D."/>
            <person name="Kheradpour P."/>
            <person name="Kirkness E.F."/>
            <person name="Koerich L.B."/>
            <person name="Kristiansen K."/>
            <person name="Kudrna D."/>
            <person name="Kulathinal R.J."/>
            <person name="Kumar S."/>
            <person name="Kwok R."/>
            <person name="Lander E."/>
            <person name="Langley C.H."/>
            <person name="Lapoint R."/>
            <person name="Lazzaro B.P."/>
            <person name="Lee S.J."/>
            <person name="Levesque L."/>
            <person name="Li R."/>
            <person name="Lin C.F."/>
            <person name="Lin M.F."/>
            <person name="Lindblad-Toh K."/>
            <person name="Llopart A."/>
            <person name="Long M."/>
            <person name="Low L."/>
            <person name="Lozovsky E."/>
            <person name="Lu J."/>
            <person name="Luo M."/>
            <person name="Machado C.A."/>
            <person name="Makalowski W."/>
            <person name="Marzo M."/>
            <person name="Matsuda M."/>
            <person name="Matzkin L."/>
            <person name="McAllister B."/>
            <person name="McBride C.S."/>
            <person name="McKernan B."/>
            <person name="McKernan K."/>
            <person name="Mendez-Lago M."/>
            <person name="Minx P."/>
            <person name="Mollenhauer M.U."/>
            <person name="Montooth K."/>
            <person name="Mount S.M."/>
            <person name="Mu X."/>
            <person name="Myers E."/>
            <person name="Negre B."/>
            <person name="Newfeld S."/>
            <person name="Nielsen R."/>
            <person name="Noor M.A."/>
            <person name="O'Grady P."/>
            <person name="Pachter L."/>
            <person name="Papaceit M."/>
            <person name="Parisi M.J."/>
            <person name="Parisi M."/>
            <person name="Parts L."/>
            <person name="Pedersen J.S."/>
            <person name="Pesole G."/>
            <person name="Phillippy A.M."/>
            <person name="Ponting C.P."/>
            <person name="Pop M."/>
            <person name="Porcelli D."/>
            <person name="Powell J.R."/>
            <person name="Prohaska S."/>
            <person name="Pruitt K."/>
            <person name="Puig M."/>
            <person name="Quesneville H."/>
            <person name="Ram K.R."/>
            <person name="Rand D."/>
            <person name="Rasmussen M.D."/>
            <person name="Reed L.K."/>
            <person name="Reenan R."/>
            <person name="Reily A."/>
            <person name="Remington K.A."/>
            <person name="Rieger T.T."/>
            <person name="Ritchie M.G."/>
            <person name="Robin C."/>
            <person name="Rogers Y.H."/>
            <person name="Rohde C."/>
            <person name="Rozas J."/>
            <person name="Rubenfield M.J."/>
            <person name="Ruiz A."/>
            <person name="Russo S."/>
            <person name="Salzberg S.L."/>
            <person name="Sanchez-Gracia A."/>
            <person name="Saranga D.J."/>
            <person name="Sato H."/>
            <person name="Schaeffer S.W."/>
            <person name="Schatz M.C."/>
            <person name="Schlenke T."/>
            <person name="Schwartz R."/>
            <person name="Segarra C."/>
            <person name="Singh R.S."/>
            <person name="Sirot L."/>
            <person name="Sirota M."/>
            <person name="Sisneros N.B."/>
            <person name="Smith C.D."/>
            <person name="Smith T.F."/>
            <person name="Spieth J."/>
            <person name="Stage D.E."/>
            <person name="Stark A."/>
            <person name="Stephan W."/>
            <person name="Strausberg R.L."/>
            <person name="Strempel S."/>
            <person name="Sturgill D."/>
            <person name="Sutton G."/>
            <person name="Sutton G.G."/>
            <person name="Tao W."/>
            <person name="Teichmann S."/>
            <person name="Tobari Y.N."/>
            <person name="Tomimura Y."/>
            <person name="Tsolas J.M."/>
            <person name="Valente V.L."/>
            <person name="Venter E."/>
            <person name="Venter J.C."/>
            <person name="Vicario S."/>
            <person name="Vieira F.G."/>
            <person name="Vilella A.J."/>
            <person name="Villasante A."/>
            <person name="Walenz B."/>
            <person name="Wang J."/>
            <person name="Wasserman M."/>
            <person name="Watts T."/>
            <person name="Wilson D."/>
            <person name="Wilson R.K."/>
            <person name="Wing R.A."/>
            <person name="Wolfner M.F."/>
            <person name="Wong A."/>
            <person name="Wong G.K."/>
            <person name="Wu C.I."/>
            <person name="Wu G."/>
            <person name="Yamamoto D."/>
            <person name="Yang H.P."/>
            <person name="Yang S.P."/>
            <person name="Yorke J.A."/>
            <person name="Yoshida K."/>
            <person name="Zdobnov E."/>
            <person name="Zhang P."/>
            <person name="Zhang Y."/>
            <person name="Zimin A.V."/>
            <person name="Baldwin J."/>
            <person name="Abdouelleil A."/>
            <person name="Abdulkadir J."/>
            <person name="Abebe A."/>
            <person name="Abera B."/>
            <person name="Abreu J."/>
            <person name="Acer S.C."/>
            <person name="Aftuck L."/>
            <person name="Alexander A."/>
            <person name="An P."/>
            <person name="Anderson E."/>
            <person name="Anderson S."/>
            <person name="Arachi H."/>
            <person name="Azer M."/>
            <person name="Bachantsang P."/>
            <person name="Barry A."/>
            <person name="Bayul T."/>
            <person name="Berlin A."/>
            <person name="Bessette D."/>
            <person name="Bloom T."/>
            <person name="Blye J."/>
            <person name="Boguslavskiy L."/>
            <person name="Bonnet C."/>
            <person name="Boukhgalter B."/>
            <person name="Bourzgui I."/>
            <person name="Brown A."/>
            <person name="Cahill P."/>
            <person name="Channer S."/>
            <person name="Cheshatsang Y."/>
            <person name="Chuda L."/>
            <person name="Citroen M."/>
            <person name="Collymore A."/>
            <person name="Cooke P."/>
            <person name="Costello M."/>
            <person name="D'Aco K."/>
            <person name="Daza R."/>
            <person name="De Haan G."/>
            <person name="DeGray S."/>
            <person name="DeMaso C."/>
            <person name="Dhargay N."/>
            <person name="Dooley K."/>
            <person name="Dooley E."/>
            <person name="Doricent M."/>
            <person name="Dorje P."/>
            <person name="Dorjee K."/>
            <person name="Dupes A."/>
            <person name="Elong R."/>
            <person name="Falk J."/>
            <person name="Farina A."/>
            <person name="Faro S."/>
            <person name="Ferguson D."/>
            <person name="Fisher S."/>
            <person name="Foley C.D."/>
            <person name="Franke A."/>
            <person name="Friedrich D."/>
            <person name="Gadbois L."/>
            <person name="Gearin G."/>
            <person name="Gearin C.R."/>
            <person name="Giannoukos G."/>
            <person name="Goode T."/>
            <person name="Graham J."/>
            <person name="Grandbois E."/>
            <person name="Grewal S."/>
            <person name="Gyaltsen K."/>
            <person name="Hafez N."/>
            <person name="Hagos B."/>
            <person name="Hall J."/>
            <person name="Henson C."/>
            <person name="Hollinger A."/>
            <person name="Honan T."/>
            <person name="Huard M.D."/>
            <person name="Hughes L."/>
            <person name="Hurhula B."/>
            <person name="Husby M.E."/>
            <person name="Kamat A."/>
            <person name="Kanga B."/>
            <person name="Kashin S."/>
            <person name="Khazanovich D."/>
            <person name="Kisner P."/>
            <person name="Lance K."/>
            <person name="Lara M."/>
            <person name="Lee W."/>
            <person name="Lennon N."/>
            <person name="Letendre F."/>
            <person name="LeVine R."/>
            <person name="Lipovsky A."/>
            <person name="Liu X."/>
            <person name="Liu J."/>
            <person name="Liu S."/>
            <person name="Lokyitsang T."/>
            <person name="Lokyitsang Y."/>
            <person name="Lubonja R."/>
            <person name="Lui A."/>
            <person name="MacDonald P."/>
            <person name="Magnisalis V."/>
            <person name="Maru K."/>
            <person name="Matthews C."/>
            <person name="McCusker W."/>
            <person name="McDonough S."/>
            <person name="Mehta T."/>
            <person name="Meldrim J."/>
            <person name="Meneus L."/>
            <person name="Mihai O."/>
            <person name="Mihalev A."/>
            <person name="Mihova T."/>
            <person name="Mittelman R."/>
            <person name="Mlenga V."/>
            <person name="Montmayeur A."/>
            <person name="Mulrain L."/>
            <person name="Navidi A."/>
            <person name="Naylor J."/>
            <person name="Negash T."/>
            <person name="Nguyen T."/>
            <person name="Nguyen N."/>
            <person name="Nicol R."/>
            <person name="Norbu C."/>
            <person name="Norbu N."/>
            <person name="Novod N."/>
            <person name="O'Neill B."/>
            <person name="Osman S."/>
            <person name="Markiewicz E."/>
            <person name="Oyono O.L."/>
            <person name="Patti C."/>
            <person name="Phunkhang P."/>
            <person name="Pierre F."/>
            <person name="Priest M."/>
            <person name="Raghuraman S."/>
            <person name="Rege F."/>
            <person name="Reyes R."/>
            <person name="Rise C."/>
            <person name="Rogov P."/>
            <person name="Ross K."/>
            <person name="Ryan E."/>
            <person name="Settipalli S."/>
            <person name="Shea T."/>
            <person name="Sherpa N."/>
            <person name="Shi L."/>
            <person name="Shih D."/>
            <person name="Sparrow T."/>
            <person name="Spaulding J."/>
            <person name="Stalker J."/>
            <person name="Stange-Thomann N."/>
            <person name="Stavropoulos S."/>
            <person name="Stone C."/>
            <person name="Strader C."/>
            <person name="Tesfaye S."/>
            <person name="Thomson T."/>
            <person name="Thoulutsang Y."/>
            <person name="Thoulutsang D."/>
            <person name="Topham K."/>
            <person name="Topping I."/>
            <person name="Tsamla T."/>
            <person name="Vassiliev H."/>
            <person name="Vo A."/>
            <person name="Wangchuk T."/>
            <person name="Wangdi T."/>
            <person name="Weiand M."/>
            <person name="Wilkinson J."/>
            <person name="Wilson A."/>
            <person name="Yadav S."/>
            <person name="Young G."/>
            <person name="Yu Q."/>
            <person name="Zembek L."/>
            <person name="Zhong D."/>
            <person name="Zimmer A."/>
            <person name="Zwirko Z."/>
            <person name="Jaffe D.B."/>
            <person name="Alvarez P."/>
            <person name="Brockman W."/>
            <person name="Butler J."/>
            <person name="Chin C."/>
            <person name="Gnerre S."/>
            <person name="Grabherr M."/>
            <person name="Kleber M."/>
            <person name="Mauceli E."/>
            <person name="MacCallum I."/>
        </authorList>
    </citation>
    <scope>NUCLEOTIDE SEQUENCE [LARGE SCALE GENOMIC DNA]</scope>
    <source>
        <strain evidence="3">Tucson 15010-1051.87</strain>
    </source>
</reference>
<feature type="region of interest" description="Disordered" evidence="1">
    <location>
        <begin position="507"/>
        <end position="530"/>
    </location>
</feature>
<feature type="compositionally biased region" description="Basic and acidic residues" evidence="1">
    <location>
        <begin position="590"/>
        <end position="601"/>
    </location>
</feature>
<feature type="compositionally biased region" description="Basic and acidic residues" evidence="1">
    <location>
        <begin position="351"/>
        <end position="361"/>
    </location>
</feature>
<dbReference type="Proteomes" id="UP000008792">
    <property type="component" value="Unassembled WGS sequence"/>
</dbReference>
<name>A0A0Q9WKF7_DROVI</name>
<evidence type="ECO:0000313" key="2">
    <source>
        <dbReference type="EMBL" id="KRF85128.1"/>
    </source>
</evidence>
<feature type="compositionally biased region" description="Polar residues" evidence="1">
    <location>
        <begin position="1214"/>
        <end position="1233"/>
    </location>
</feature>
<feature type="region of interest" description="Disordered" evidence="1">
    <location>
        <begin position="2162"/>
        <end position="2191"/>
    </location>
</feature>
<evidence type="ECO:0000313" key="3">
    <source>
        <dbReference type="Proteomes" id="UP000008792"/>
    </source>
</evidence>
<feature type="compositionally biased region" description="Basic and acidic residues" evidence="1">
    <location>
        <begin position="1541"/>
        <end position="1553"/>
    </location>
</feature>
<feature type="compositionally biased region" description="Basic and acidic residues" evidence="1">
    <location>
        <begin position="1635"/>
        <end position="1644"/>
    </location>
</feature>
<feature type="compositionally biased region" description="Basic and acidic residues" evidence="1">
    <location>
        <begin position="1811"/>
        <end position="1821"/>
    </location>
</feature>
<feature type="compositionally biased region" description="Basic residues" evidence="1">
    <location>
        <begin position="1694"/>
        <end position="1708"/>
    </location>
</feature>
<dbReference type="InParanoid" id="A0A0Q9WKF7"/>
<feature type="region of interest" description="Disordered" evidence="1">
    <location>
        <begin position="1689"/>
        <end position="1786"/>
    </location>
</feature>
<feature type="compositionally biased region" description="Basic and acidic residues" evidence="1">
    <location>
        <begin position="1892"/>
        <end position="1902"/>
    </location>
</feature>
<feature type="region of interest" description="Disordered" evidence="1">
    <location>
        <begin position="127"/>
        <end position="491"/>
    </location>
</feature>
<feature type="compositionally biased region" description="Polar residues" evidence="1">
    <location>
        <begin position="189"/>
        <end position="202"/>
    </location>
</feature>
<dbReference type="EMBL" id="CH940647">
    <property type="protein sequence ID" value="KRF85128.1"/>
    <property type="molecule type" value="Genomic_DNA"/>
</dbReference>
<dbReference type="OrthoDB" id="7875782at2759"/>